<comment type="caution">
    <text evidence="3">The sequence shown here is derived from an EMBL/GenBank/DDBJ whole genome shotgun (WGS) entry which is preliminary data.</text>
</comment>
<keyword evidence="4" id="KW-1185">Reference proteome</keyword>
<dbReference type="InterPro" id="IPR007730">
    <property type="entry name" value="SPOR-like_dom"/>
</dbReference>
<sequence length="258" mass="25946">MLARSLIVLLVVLNAGVAIWWLARGDAAPVPAETALPGGVARLQLVGEAGPAAEAAPPPTPAPPPVAAADEPPAPDGASAAPPAPVADASPAPDAAALQCYALGPFTDAGKLAAAQRALQPRVARLHVREAPSTTRADWRVWLPPQADRAAAQALVERIVAAGFSDYYIIASGEQANSIALGLYGSEASARRRQSALRAAGFTDVQAEAVGDAPPATRWIDVASNAPLAAADGRALGAGRVEPLDCAGVPATPATAAR</sequence>
<evidence type="ECO:0000259" key="2">
    <source>
        <dbReference type="PROSITE" id="PS51724"/>
    </source>
</evidence>
<feature type="compositionally biased region" description="Low complexity" evidence="1">
    <location>
        <begin position="67"/>
        <end position="90"/>
    </location>
</feature>
<dbReference type="Pfam" id="PF05036">
    <property type="entry name" value="SPOR"/>
    <property type="match status" value="1"/>
</dbReference>
<organism evidence="3 4">
    <name type="scientific">Luteimonas lutimaris</name>
    <dbReference type="NCBI Taxonomy" id="698645"/>
    <lineage>
        <taxon>Bacteria</taxon>
        <taxon>Pseudomonadati</taxon>
        <taxon>Pseudomonadota</taxon>
        <taxon>Gammaproteobacteria</taxon>
        <taxon>Lysobacterales</taxon>
        <taxon>Lysobacteraceae</taxon>
        <taxon>Luteimonas</taxon>
    </lineage>
</organism>
<name>A0ABP7M5I7_9GAMM</name>
<evidence type="ECO:0000256" key="1">
    <source>
        <dbReference type="SAM" id="MobiDB-lite"/>
    </source>
</evidence>
<feature type="compositionally biased region" description="Pro residues" evidence="1">
    <location>
        <begin position="56"/>
        <end position="66"/>
    </location>
</feature>
<proteinExistence type="predicted"/>
<gene>
    <name evidence="3" type="ORF">GCM10022229_04780</name>
</gene>
<dbReference type="InterPro" id="IPR036680">
    <property type="entry name" value="SPOR-like_sf"/>
</dbReference>
<reference evidence="4" key="1">
    <citation type="journal article" date="2019" name="Int. J. Syst. Evol. Microbiol.">
        <title>The Global Catalogue of Microorganisms (GCM) 10K type strain sequencing project: providing services to taxonomists for standard genome sequencing and annotation.</title>
        <authorList>
            <consortium name="The Broad Institute Genomics Platform"/>
            <consortium name="The Broad Institute Genome Sequencing Center for Infectious Disease"/>
            <person name="Wu L."/>
            <person name="Ma J."/>
        </authorList>
    </citation>
    <scope>NUCLEOTIDE SEQUENCE [LARGE SCALE GENOMIC DNA]</scope>
    <source>
        <strain evidence="4">JCM 16916</strain>
    </source>
</reference>
<dbReference type="RefSeq" id="WP_344758336.1">
    <property type="nucleotide sequence ID" value="NZ_BAAAZU010000003.1"/>
</dbReference>
<feature type="region of interest" description="Disordered" evidence="1">
    <location>
        <begin position="50"/>
        <end position="90"/>
    </location>
</feature>
<evidence type="ECO:0000313" key="4">
    <source>
        <dbReference type="Proteomes" id="UP001501727"/>
    </source>
</evidence>
<dbReference type="EMBL" id="BAAAZU010000003">
    <property type="protein sequence ID" value="GAA3914767.1"/>
    <property type="molecule type" value="Genomic_DNA"/>
</dbReference>
<protein>
    <submittedName>
        <fullName evidence="3">SPOR domain-containing protein</fullName>
    </submittedName>
</protein>
<dbReference type="Proteomes" id="UP001501727">
    <property type="component" value="Unassembled WGS sequence"/>
</dbReference>
<dbReference type="PROSITE" id="PS51724">
    <property type="entry name" value="SPOR"/>
    <property type="match status" value="1"/>
</dbReference>
<feature type="domain" description="SPOR" evidence="2">
    <location>
        <begin position="90"/>
        <end position="172"/>
    </location>
</feature>
<dbReference type="SUPFAM" id="SSF110997">
    <property type="entry name" value="Sporulation related repeat"/>
    <property type="match status" value="1"/>
</dbReference>
<evidence type="ECO:0000313" key="3">
    <source>
        <dbReference type="EMBL" id="GAA3914767.1"/>
    </source>
</evidence>
<accession>A0ABP7M5I7</accession>